<reference evidence="2 3" key="1">
    <citation type="journal article" date="2012" name="BMC Genomics">
        <title>Sequencing the genome of Marssonina brunnea reveals fungus-poplar co-evolution.</title>
        <authorList>
            <person name="Zhu S."/>
            <person name="Cao Y.-Z."/>
            <person name="Jiang C."/>
            <person name="Tan B.-Y."/>
            <person name="Wang Z."/>
            <person name="Feng S."/>
            <person name="Zhang L."/>
            <person name="Su X.-H."/>
            <person name="Brejova B."/>
            <person name="Vinar T."/>
            <person name="Xu M."/>
            <person name="Wang M.-X."/>
            <person name="Zhang S.-G."/>
            <person name="Huang M.-R."/>
            <person name="Wu R."/>
            <person name="Zhou Y."/>
        </authorList>
    </citation>
    <scope>NUCLEOTIDE SEQUENCE [LARGE SCALE GENOMIC DNA]</scope>
    <source>
        <strain evidence="2 3">MB_m1</strain>
    </source>
</reference>
<dbReference type="Proteomes" id="UP000006753">
    <property type="component" value="Unassembled WGS sequence"/>
</dbReference>
<evidence type="ECO:0000259" key="1">
    <source>
        <dbReference type="Pfam" id="PF01323"/>
    </source>
</evidence>
<gene>
    <name evidence="2" type="ORF">MBM_01090</name>
</gene>
<evidence type="ECO:0000313" key="3">
    <source>
        <dbReference type="Proteomes" id="UP000006753"/>
    </source>
</evidence>
<dbReference type="CDD" id="cd03024">
    <property type="entry name" value="DsbA_FrnE"/>
    <property type="match status" value="1"/>
</dbReference>
<dbReference type="InterPro" id="IPR001853">
    <property type="entry name" value="DSBA-like_thioredoxin_dom"/>
</dbReference>
<dbReference type="PANTHER" id="PTHR13887:SF41">
    <property type="entry name" value="THIOREDOXIN SUPERFAMILY PROTEIN"/>
    <property type="match status" value="1"/>
</dbReference>
<protein>
    <submittedName>
        <fullName evidence="2">DSBA oxidoreductase</fullName>
    </submittedName>
</protein>
<dbReference type="Gene3D" id="3.40.30.10">
    <property type="entry name" value="Glutaredoxin"/>
    <property type="match status" value="1"/>
</dbReference>
<dbReference type="PANTHER" id="PTHR13887">
    <property type="entry name" value="GLUTATHIONE S-TRANSFERASE KAPPA"/>
    <property type="match status" value="1"/>
</dbReference>
<dbReference type="GO" id="GO:0016491">
    <property type="term" value="F:oxidoreductase activity"/>
    <property type="evidence" value="ECO:0007669"/>
    <property type="project" value="InterPro"/>
</dbReference>
<dbReference type="OrthoDB" id="1930760at2759"/>
<dbReference type="InterPro" id="IPR036249">
    <property type="entry name" value="Thioredoxin-like_sf"/>
</dbReference>
<dbReference type="KEGG" id="mbe:MBM_01090"/>
<sequence>MTKFDIEIVTDSVCPWCYVGKTKLDKATEAYKEVHPNSEDTFSMTWMPFYLEPGAPQTGVDRIGYYRAKSGRERTDMMFKRLSQIGREVGINSEHGGKTGNTRDSHRLVQLGESTSPALQTRLFAAHFENEGDITGHDVLLGAAVKAGLDESEARDWLQSDRGGPEADGEVEQARLKQISGVPNFTVQAKYEIGGVQDPAVFLRLFEKIKAQEEGAEA</sequence>
<dbReference type="Pfam" id="PF01323">
    <property type="entry name" value="DSBA"/>
    <property type="match status" value="1"/>
</dbReference>
<dbReference type="eggNOG" id="ENOG502QTH7">
    <property type="taxonomic scope" value="Eukaryota"/>
</dbReference>
<dbReference type="AlphaFoldDB" id="K1XI31"/>
<dbReference type="EMBL" id="JH921429">
    <property type="protein sequence ID" value="EKD20408.1"/>
    <property type="molecule type" value="Genomic_DNA"/>
</dbReference>
<feature type="domain" description="DSBA-like thioredoxin" evidence="1">
    <location>
        <begin position="6"/>
        <end position="203"/>
    </location>
</feature>
<name>K1XI31_MARBU</name>
<dbReference type="InParanoid" id="K1XI31"/>
<dbReference type="OMA" id="QKYAISG"/>
<proteinExistence type="predicted"/>
<keyword evidence="3" id="KW-1185">Reference proteome</keyword>
<organism evidence="2 3">
    <name type="scientific">Marssonina brunnea f. sp. multigermtubi (strain MB_m1)</name>
    <name type="common">Marssonina leaf spot fungus</name>
    <dbReference type="NCBI Taxonomy" id="1072389"/>
    <lineage>
        <taxon>Eukaryota</taxon>
        <taxon>Fungi</taxon>
        <taxon>Dikarya</taxon>
        <taxon>Ascomycota</taxon>
        <taxon>Pezizomycotina</taxon>
        <taxon>Leotiomycetes</taxon>
        <taxon>Helotiales</taxon>
        <taxon>Drepanopezizaceae</taxon>
        <taxon>Drepanopeziza</taxon>
    </lineage>
</organism>
<dbReference type="SUPFAM" id="SSF52833">
    <property type="entry name" value="Thioredoxin-like"/>
    <property type="match status" value="1"/>
</dbReference>
<accession>K1XI31</accession>
<evidence type="ECO:0000313" key="2">
    <source>
        <dbReference type="EMBL" id="EKD20408.1"/>
    </source>
</evidence>
<dbReference type="HOGENOM" id="CLU_069253_0_1_1"/>